<reference evidence="4" key="1">
    <citation type="submission" date="2018-01" db="EMBL/GenBank/DDBJ databases">
        <authorList>
            <person name="Mao J.F."/>
        </authorList>
    </citation>
    <scope>NUCLEOTIDE SEQUENCE</scope>
    <source>
        <strain evidence="4">Huo1</strain>
        <tissue evidence="4">Leaf</tissue>
    </source>
</reference>
<feature type="compositionally biased region" description="Basic residues" evidence="3">
    <location>
        <begin position="217"/>
        <end position="228"/>
    </location>
</feature>
<dbReference type="GO" id="GO:0030036">
    <property type="term" value="P:actin cytoskeleton organization"/>
    <property type="evidence" value="ECO:0007669"/>
    <property type="project" value="UniProtKB-UniRule"/>
</dbReference>
<feature type="compositionally biased region" description="Polar residues" evidence="3">
    <location>
        <begin position="1195"/>
        <end position="1212"/>
    </location>
</feature>
<dbReference type="GO" id="GO:0034237">
    <property type="term" value="F:protein kinase A regulatory subunit binding"/>
    <property type="evidence" value="ECO:0007669"/>
    <property type="project" value="TreeGrafter"/>
</dbReference>
<accession>A0A8X8XXB3</accession>
<dbReference type="GO" id="GO:2000601">
    <property type="term" value="P:positive regulation of Arp2/3 complex-mediated actin nucleation"/>
    <property type="evidence" value="ECO:0007669"/>
    <property type="project" value="TreeGrafter"/>
</dbReference>
<feature type="compositionally biased region" description="Basic and acidic residues" evidence="3">
    <location>
        <begin position="451"/>
        <end position="467"/>
    </location>
</feature>
<dbReference type="GO" id="GO:0005856">
    <property type="term" value="C:cytoskeleton"/>
    <property type="evidence" value="ECO:0007669"/>
    <property type="project" value="UniProtKB-SubCell"/>
</dbReference>
<feature type="region of interest" description="Disordered" evidence="3">
    <location>
        <begin position="209"/>
        <end position="242"/>
    </location>
</feature>
<feature type="region of interest" description="Disordered" evidence="3">
    <location>
        <begin position="857"/>
        <end position="882"/>
    </location>
</feature>
<keyword evidence="2" id="KW-0206">Cytoskeleton</keyword>
<feature type="compositionally biased region" description="Polar residues" evidence="3">
    <location>
        <begin position="1018"/>
        <end position="1028"/>
    </location>
</feature>
<evidence type="ECO:0000256" key="3">
    <source>
        <dbReference type="SAM" id="MobiDB-lite"/>
    </source>
</evidence>
<comment type="similarity">
    <text evidence="1 2">Belongs to the SCAR/WAVE family.</text>
</comment>
<dbReference type="GO" id="GO:0003779">
    <property type="term" value="F:actin binding"/>
    <property type="evidence" value="ECO:0007669"/>
    <property type="project" value="UniProtKB-UniRule"/>
</dbReference>
<feature type="region of interest" description="Disordered" evidence="3">
    <location>
        <begin position="443"/>
        <end position="571"/>
    </location>
</feature>
<name>A0A8X8XXB3_SALSN</name>
<dbReference type="InterPro" id="IPR028288">
    <property type="entry name" value="SCAR/WAVE_fam"/>
</dbReference>
<dbReference type="Gene3D" id="6.10.280.150">
    <property type="match status" value="1"/>
</dbReference>
<keyword evidence="2" id="KW-0009">Actin-binding</keyword>
<evidence type="ECO:0000256" key="2">
    <source>
        <dbReference type="RuleBase" id="RU367034"/>
    </source>
</evidence>
<dbReference type="PANTHER" id="PTHR12902">
    <property type="entry name" value="WASP-1"/>
    <property type="match status" value="1"/>
</dbReference>
<evidence type="ECO:0000256" key="1">
    <source>
        <dbReference type="ARBA" id="ARBA00006993"/>
    </source>
</evidence>
<comment type="subcellular location">
    <subcellularLocation>
        <location evidence="2">Cytoplasm</location>
        <location evidence="2">Cytoskeleton</location>
    </subcellularLocation>
</comment>
<feature type="region of interest" description="Disordered" evidence="3">
    <location>
        <begin position="1017"/>
        <end position="1053"/>
    </location>
</feature>
<protein>
    <recommendedName>
        <fullName evidence="2">Protein SCAR</fullName>
    </recommendedName>
    <alternativeName>
        <fullName evidence="2">Protein WAVE</fullName>
    </alternativeName>
</protein>
<feature type="region of interest" description="Disordered" evidence="3">
    <location>
        <begin position="673"/>
        <end position="740"/>
    </location>
</feature>
<evidence type="ECO:0000313" key="5">
    <source>
        <dbReference type="Proteomes" id="UP000298416"/>
    </source>
</evidence>
<keyword evidence="5" id="KW-1185">Reference proteome</keyword>
<comment type="function">
    <text evidence="2">Involved in regulation of actin and microtubule organization. Part of a WAVE complex that activates the Arp2/3 complex.</text>
</comment>
<feature type="compositionally biased region" description="Low complexity" evidence="3">
    <location>
        <begin position="1029"/>
        <end position="1045"/>
    </location>
</feature>
<feature type="compositionally biased region" description="Polar residues" evidence="3">
    <location>
        <begin position="707"/>
        <end position="716"/>
    </location>
</feature>
<feature type="compositionally biased region" description="Polar residues" evidence="3">
    <location>
        <begin position="687"/>
        <end position="696"/>
    </location>
</feature>
<dbReference type="Gene3D" id="1.20.5.340">
    <property type="match status" value="1"/>
</dbReference>
<dbReference type="PANTHER" id="PTHR12902:SF33">
    <property type="entry name" value="PROTEIN SCAR3"/>
    <property type="match status" value="1"/>
</dbReference>
<dbReference type="GO" id="GO:0071933">
    <property type="term" value="F:Arp2/3 complex binding"/>
    <property type="evidence" value="ECO:0007669"/>
    <property type="project" value="TreeGrafter"/>
</dbReference>
<sequence>MPLLRAEVRNEYALGAPELYREASKDEPKEILEGVSVAGLVGVLRQLGDLAESVSFSLFCSIEPALVLLGVLCAHYVNLCSFEFAAEVFHGLQEEVTITTARSHKLMARVQRVESALSPLEKALLAQRSHLHFAYTSGSNWHSRIRCEQNHFIYSDVPQFITESYEDCRQPPCLHMLDRFDAGGPGSCLKRYSDPTFFKRASVTSGEASIDKISKEKKARKAKKRRSRPRNEEMSRDASFSYNSLRSPFTQQSIGGGHISPTQTASTYDTMIRSDLGEQSNLDLRNGAGYIEGAFRPSYSVEPESRDSISSAVKRHENDFLDYSFLEEKVTDVYDTIEVGTQEQPGCSSSSIAWEENRKSFEPALQELNIDGVVQEYNHNRQLESFSLNLDMETLGDKCPDFEIVNHSCNEADGEAEAESGNVHLDDIESETDNFMDALNTIESESETDLDSTRKQVAEHQSKMEKREDDDECELRRHDFECRSSCPESDVMASSPVINGSHSPHGHSLIPMPQKSSSASDFIDDASPEDDLNSVSLMNEDVESSQRSGGSATPVHPKSNDAHDDDNIDAGKYNEVVPSTVSSNCGDGRPAPIIDETTKSLKSQNHGRFEHNLECQSSSPESNAVASSPLTNGSCGHTLIPTTQKSLHATDCAASEASREDDVNSISEMNYSLKSSQRSEDALSSGHPKSSGSHENGTVGAGMYVESVSSTVSSNLRDGRPRPVTDGTMKSSESHRRVPEISNVTPVSFWTNGGLLGLQPSKPPDCSVQNALPQDPEYKKNVNNNSSIKHVILSDNSGKPDQLETSRSIEEDLEMDISSHEYHESGMNVRKASWKISPADLEINLGKFGDSLYQHNANSTGSNVPGSSMPTNSAHQENSTNSCRMFGLNNRLLTNGSNQKSLPGGSGNTYCAGSKNANDFQLKNYPGVENDMFSGRRKELFGSKSPILSPSSSPPLEHMKISFQPINGFESSKLKLKFPDGKNINGSGSDIYPSFQLVPEVSIPRYNVGSDSDADTFYRSSPSLSDDCQSNQSESNSEQWESSESPTSKDRDLYDALRRISLTESVSEDGKANQENIPANLGVQFPFIDNGIQKSESCRSFDLQSLSTINNSFRKERIDTNPKYLVEPQILPSSALPPLPPFQWRGMTSMDDKSDAIPEGSYYALDLTRSASTISQPKPAPLSEDQIDTTNLQKIKLSSQKSNGQRPTSQSKSTDENDFLHQIRTKSFSLRPTMMTRSIAASGAPATVQVNAILEKANAIRQAVASDAEDDGTWSDA</sequence>
<evidence type="ECO:0000313" key="4">
    <source>
        <dbReference type="EMBL" id="KAG6420594.1"/>
    </source>
</evidence>
<keyword evidence="2" id="KW-0963">Cytoplasm</keyword>
<dbReference type="AlphaFoldDB" id="A0A8X8XXB3"/>
<feature type="compositionally biased region" description="Acidic residues" evidence="3">
    <location>
        <begin position="522"/>
        <end position="532"/>
    </location>
</feature>
<feature type="region of interest" description="Disordered" evidence="3">
    <location>
        <begin position="1195"/>
        <end position="1222"/>
    </location>
</feature>
<dbReference type="Proteomes" id="UP000298416">
    <property type="component" value="Unassembled WGS sequence"/>
</dbReference>
<comment type="caution">
    <text evidence="4">The sequence shown here is derived from an EMBL/GenBank/DDBJ whole genome shotgun (WGS) entry which is preliminary data.</text>
</comment>
<gene>
    <name evidence="4" type="ORF">SASPL_117129</name>
</gene>
<proteinExistence type="inferred from homology"/>
<reference evidence="4" key="2">
    <citation type="submission" date="2020-08" db="EMBL/GenBank/DDBJ databases">
        <title>Plant Genome Project.</title>
        <authorList>
            <person name="Zhang R.-G."/>
        </authorList>
    </citation>
    <scope>NUCLEOTIDE SEQUENCE</scope>
    <source>
        <strain evidence="4">Huo1</strain>
        <tissue evidence="4">Leaf</tissue>
    </source>
</reference>
<dbReference type="EMBL" id="PNBA02000006">
    <property type="protein sequence ID" value="KAG6420594.1"/>
    <property type="molecule type" value="Genomic_DNA"/>
</dbReference>
<organism evidence="4">
    <name type="scientific">Salvia splendens</name>
    <name type="common">Scarlet sage</name>
    <dbReference type="NCBI Taxonomy" id="180675"/>
    <lineage>
        <taxon>Eukaryota</taxon>
        <taxon>Viridiplantae</taxon>
        <taxon>Streptophyta</taxon>
        <taxon>Embryophyta</taxon>
        <taxon>Tracheophyta</taxon>
        <taxon>Spermatophyta</taxon>
        <taxon>Magnoliopsida</taxon>
        <taxon>eudicotyledons</taxon>
        <taxon>Gunneridae</taxon>
        <taxon>Pentapetalae</taxon>
        <taxon>asterids</taxon>
        <taxon>lamiids</taxon>
        <taxon>Lamiales</taxon>
        <taxon>Lamiaceae</taxon>
        <taxon>Nepetoideae</taxon>
        <taxon>Mentheae</taxon>
        <taxon>Salviinae</taxon>
        <taxon>Salvia</taxon>
        <taxon>Salvia subgen. Calosphace</taxon>
        <taxon>core Calosphace</taxon>
    </lineage>
</organism>